<sequence length="53" mass="6014">MIELRRVKLKCRLRMISMHSADERSQAAAAKHSRKSSAWLRGPKIIAPFGPLL</sequence>
<dbReference type="AlphaFoldDB" id="A0A9X1TWJ1"/>
<dbReference type="Proteomes" id="UP001139410">
    <property type="component" value="Unassembled WGS sequence"/>
</dbReference>
<evidence type="ECO:0000313" key="1">
    <source>
        <dbReference type="EMBL" id="MCF2515424.1"/>
    </source>
</evidence>
<organism evidence="1 2">
    <name type="scientific">Sphingomonas cremea</name>
    <dbReference type="NCBI Taxonomy" id="2904799"/>
    <lineage>
        <taxon>Bacteria</taxon>
        <taxon>Pseudomonadati</taxon>
        <taxon>Pseudomonadota</taxon>
        <taxon>Alphaproteobacteria</taxon>
        <taxon>Sphingomonadales</taxon>
        <taxon>Sphingomonadaceae</taxon>
        <taxon>Sphingomonas</taxon>
    </lineage>
</organism>
<protein>
    <submittedName>
        <fullName evidence="1">Uncharacterized protein</fullName>
    </submittedName>
</protein>
<keyword evidence="2" id="KW-1185">Reference proteome</keyword>
<name>A0A9X1TWJ1_9SPHN</name>
<accession>A0A9X1TWJ1</accession>
<dbReference type="RefSeq" id="WP_235068008.1">
    <property type="nucleotide sequence ID" value="NZ_JAKFGM010000003.1"/>
</dbReference>
<comment type="caution">
    <text evidence="1">The sequence shown here is derived from an EMBL/GenBank/DDBJ whole genome shotgun (WGS) entry which is preliminary data.</text>
</comment>
<dbReference type="EMBL" id="JAKFGM010000003">
    <property type="protein sequence ID" value="MCF2515424.1"/>
    <property type="molecule type" value="Genomic_DNA"/>
</dbReference>
<reference evidence="1" key="1">
    <citation type="submission" date="2022-01" db="EMBL/GenBank/DDBJ databases">
        <authorList>
            <person name="Jo J.-H."/>
            <person name="Im W.-T."/>
        </authorList>
    </citation>
    <scope>NUCLEOTIDE SEQUENCE</scope>
    <source>
        <strain evidence="1">G124</strain>
    </source>
</reference>
<proteinExistence type="predicted"/>
<gene>
    <name evidence="1" type="ORF">LVY65_10165</name>
</gene>
<evidence type="ECO:0000313" key="2">
    <source>
        <dbReference type="Proteomes" id="UP001139410"/>
    </source>
</evidence>